<dbReference type="OrthoDB" id="196140at2759"/>
<dbReference type="Pfam" id="PF10785">
    <property type="entry name" value="NADH-u_ox-rdase"/>
    <property type="match status" value="1"/>
</dbReference>
<feature type="domain" description="NADH-ubiquinone oxidoreductase 21kDa subunit C-terminal fungi" evidence="3">
    <location>
        <begin position="115"/>
        <end position="201"/>
    </location>
</feature>
<evidence type="ECO:0000259" key="3">
    <source>
        <dbReference type="Pfam" id="PF12853"/>
    </source>
</evidence>
<evidence type="ECO:0000259" key="2">
    <source>
        <dbReference type="Pfam" id="PF10785"/>
    </source>
</evidence>
<proteinExistence type="predicted"/>
<dbReference type="EMBL" id="CANTUO010000001">
    <property type="protein sequence ID" value="CAI5756262.1"/>
    <property type="molecule type" value="Genomic_DNA"/>
</dbReference>
<evidence type="ECO:0000256" key="1">
    <source>
        <dbReference type="SAM" id="Phobius"/>
    </source>
</evidence>
<dbReference type="PANTHER" id="PTHR34062">
    <property type="entry name" value="OXIDOREDUCTASE 21 KDA SUBUNIT, PUTATIVE (AFU_ORTHOLOGUE AFUA_4G04750)-RELATED"/>
    <property type="match status" value="1"/>
</dbReference>
<gene>
    <name evidence="4" type="ORF">CANVERA_P0778</name>
</gene>
<dbReference type="AlphaFoldDB" id="A0A9W4TSG5"/>
<dbReference type="PANTHER" id="PTHR34062:SF1">
    <property type="entry name" value="NADH-UBIQUINONE OXIDOREDUCTASE 21KDA SUBUNIT N-TERMINAL DOMAIN-CONTAINING PROTEIN"/>
    <property type="match status" value="1"/>
</dbReference>
<comment type="caution">
    <text evidence="4">The sequence shown here is derived from an EMBL/GenBank/DDBJ whole genome shotgun (WGS) entry which is preliminary data.</text>
</comment>
<dbReference type="InterPro" id="IPR019721">
    <property type="entry name" value="NADH-UbQ_OxRdtase_su21_N"/>
</dbReference>
<keyword evidence="5" id="KW-1185">Reference proteome</keyword>
<protein>
    <submittedName>
        <fullName evidence="4">Uncharacterized protein</fullName>
    </submittedName>
</protein>
<dbReference type="Pfam" id="PF12853">
    <property type="entry name" value="NADH_u_ox_C"/>
    <property type="match status" value="1"/>
</dbReference>
<keyword evidence="1" id="KW-0812">Transmembrane</keyword>
<organism evidence="4 5">
    <name type="scientific">Candida verbasci</name>
    <dbReference type="NCBI Taxonomy" id="1227364"/>
    <lineage>
        <taxon>Eukaryota</taxon>
        <taxon>Fungi</taxon>
        <taxon>Dikarya</taxon>
        <taxon>Ascomycota</taxon>
        <taxon>Saccharomycotina</taxon>
        <taxon>Pichiomycetes</taxon>
        <taxon>Debaryomycetaceae</taxon>
        <taxon>Candida/Lodderomyces clade</taxon>
        <taxon>Candida</taxon>
    </lineage>
</organism>
<evidence type="ECO:0000313" key="5">
    <source>
        <dbReference type="Proteomes" id="UP001152885"/>
    </source>
</evidence>
<dbReference type="Proteomes" id="UP001152885">
    <property type="component" value="Unassembled WGS sequence"/>
</dbReference>
<dbReference type="InterPro" id="IPR053229">
    <property type="entry name" value="NADH-Q_oxidrdct_subunit"/>
</dbReference>
<accession>A0A9W4TSG5</accession>
<feature type="domain" description="NADH-ubiquinone oxidoreductase 21kDa subunit N-terminal" evidence="2">
    <location>
        <begin position="17"/>
        <end position="106"/>
    </location>
</feature>
<keyword evidence="1" id="KW-1133">Transmembrane helix</keyword>
<evidence type="ECO:0000313" key="4">
    <source>
        <dbReference type="EMBL" id="CAI5756262.1"/>
    </source>
</evidence>
<reference evidence="4" key="1">
    <citation type="submission" date="2022-12" db="EMBL/GenBank/DDBJ databases">
        <authorList>
            <person name="Brejova B."/>
        </authorList>
    </citation>
    <scope>NUCLEOTIDE SEQUENCE</scope>
</reference>
<keyword evidence="1" id="KW-0472">Membrane</keyword>
<name>A0A9W4TSG5_9ASCO</name>
<feature type="transmembrane region" description="Helical" evidence="1">
    <location>
        <begin position="77"/>
        <end position="95"/>
    </location>
</feature>
<dbReference type="InterPro" id="IPR024549">
    <property type="entry name" value="NADH-UbQ_OxRdtase_su21_C_fun"/>
</dbReference>
<sequence length="208" mass="24576">MSYTPHNQPIRAPPVHSDYELIDGDPYFFKVLRYFRSSDYLNWGILTATPPILMKLWEHYEPHQGKGRKPIPMSGMTLRAATSIGFFGGFFLAYIKTARRFLGWEENSTEVSKDRFEMKKLLSEGIPPYFEHLSSLDDRTKDVSNRNSQYSVAMLFLLPWFNLSYHPYHQVDLKKYYEVRPGEEDWKFDLKPLDEIYGKYNLRKPTVN</sequence>